<gene>
    <name evidence="1" type="ORF">M406DRAFT_224055</name>
</gene>
<evidence type="ECO:0000313" key="1">
    <source>
        <dbReference type="EMBL" id="KAF3768355.1"/>
    </source>
</evidence>
<keyword evidence="2" id="KW-1185">Reference proteome</keyword>
<dbReference type="GeneID" id="63832803"/>
<feature type="non-terminal residue" evidence="1">
    <location>
        <position position="140"/>
    </location>
</feature>
<reference evidence="1" key="1">
    <citation type="journal article" date="2020" name="Phytopathology">
        <title>Genome sequence of the chestnut blight fungus Cryphonectria parasitica EP155: A fundamental resource for an archetypical invasive plant pathogen.</title>
        <authorList>
            <person name="Crouch J.A."/>
            <person name="Dawe A."/>
            <person name="Aerts A."/>
            <person name="Barry K."/>
            <person name="Churchill A.C.L."/>
            <person name="Grimwood J."/>
            <person name="Hillman B."/>
            <person name="Milgroom M.G."/>
            <person name="Pangilinan J."/>
            <person name="Smith M."/>
            <person name="Salamov A."/>
            <person name="Schmutz J."/>
            <person name="Yadav J."/>
            <person name="Grigoriev I.V."/>
            <person name="Nuss D."/>
        </authorList>
    </citation>
    <scope>NUCLEOTIDE SEQUENCE</scope>
    <source>
        <strain evidence="1">EP155</strain>
    </source>
</reference>
<feature type="non-terminal residue" evidence="1">
    <location>
        <position position="1"/>
    </location>
</feature>
<name>A0A9P4Y8E6_CRYP1</name>
<dbReference type="RefSeq" id="XP_040779316.1">
    <property type="nucleotide sequence ID" value="XM_040915674.1"/>
</dbReference>
<protein>
    <submittedName>
        <fullName evidence="1">Uncharacterized protein</fullName>
    </submittedName>
</protein>
<organism evidence="1 2">
    <name type="scientific">Cryphonectria parasitica (strain ATCC 38755 / EP155)</name>
    <dbReference type="NCBI Taxonomy" id="660469"/>
    <lineage>
        <taxon>Eukaryota</taxon>
        <taxon>Fungi</taxon>
        <taxon>Dikarya</taxon>
        <taxon>Ascomycota</taxon>
        <taxon>Pezizomycotina</taxon>
        <taxon>Sordariomycetes</taxon>
        <taxon>Sordariomycetidae</taxon>
        <taxon>Diaporthales</taxon>
        <taxon>Cryphonectriaceae</taxon>
        <taxon>Cryphonectria-Endothia species complex</taxon>
        <taxon>Cryphonectria</taxon>
    </lineage>
</organism>
<evidence type="ECO:0000313" key="2">
    <source>
        <dbReference type="Proteomes" id="UP000803844"/>
    </source>
</evidence>
<comment type="caution">
    <text evidence="1">The sequence shown here is derived from an EMBL/GenBank/DDBJ whole genome shotgun (WGS) entry which is preliminary data.</text>
</comment>
<proteinExistence type="predicted"/>
<dbReference type="AlphaFoldDB" id="A0A9P4Y8E6"/>
<accession>A0A9P4Y8E6</accession>
<dbReference type="EMBL" id="MU032345">
    <property type="protein sequence ID" value="KAF3768355.1"/>
    <property type="molecule type" value="Genomic_DNA"/>
</dbReference>
<dbReference type="Proteomes" id="UP000803844">
    <property type="component" value="Unassembled WGS sequence"/>
</dbReference>
<sequence>LSRVEKSFSKKTEQHNHLFLAINQFGFEIISCTACAFQGLVCKIMDDAKRCSQYIRCTRSCNSFSRIIAEDKRLESKEREAEAELEGAHFLDEACTKISESAACLACLRTQRRSLASRGAQMVNAGLESLDELDERERRE</sequence>